<keyword evidence="3" id="KW-1185">Reference proteome</keyword>
<dbReference type="AlphaFoldDB" id="A0A9D4I934"/>
<keyword evidence="1" id="KW-0472">Membrane</keyword>
<reference evidence="2" key="1">
    <citation type="journal article" date="2019" name="bioRxiv">
        <title>The Genome of the Zebra Mussel, Dreissena polymorpha: A Resource for Invasive Species Research.</title>
        <authorList>
            <person name="McCartney M.A."/>
            <person name="Auch B."/>
            <person name="Kono T."/>
            <person name="Mallez S."/>
            <person name="Zhang Y."/>
            <person name="Obille A."/>
            <person name="Becker A."/>
            <person name="Abrahante J.E."/>
            <person name="Garbe J."/>
            <person name="Badalamenti J.P."/>
            <person name="Herman A."/>
            <person name="Mangelson H."/>
            <person name="Liachko I."/>
            <person name="Sullivan S."/>
            <person name="Sone E.D."/>
            <person name="Koren S."/>
            <person name="Silverstein K.A.T."/>
            <person name="Beckman K.B."/>
            <person name="Gohl D.M."/>
        </authorList>
    </citation>
    <scope>NUCLEOTIDE SEQUENCE</scope>
    <source>
        <strain evidence="2">Duluth1</strain>
        <tissue evidence="2">Whole animal</tissue>
    </source>
</reference>
<name>A0A9D4I934_DREPO</name>
<proteinExistence type="predicted"/>
<reference evidence="2" key="2">
    <citation type="submission" date="2020-11" db="EMBL/GenBank/DDBJ databases">
        <authorList>
            <person name="McCartney M.A."/>
            <person name="Auch B."/>
            <person name="Kono T."/>
            <person name="Mallez S."/>
            <person name="Becker A."/>
            <person name="Gohl D.M."/>
            <person name="Silverstein K.A.T."/>
            <person name="Koren S."/>
            <person name="Bechman K.B."/>
            <person name="Herman A."/>
            <person name="Abrahante J.E."/>
            <person name="Garbe J."/>
        </authorList>
    </citation>
    <scope>NUCLEOTIDE SEQUENCE</scope>
    <source>
        <strain evidence="2">Duluth1</strain>
        <tissue evidence="2">Whole animal</tissue>
    </source>
</reference>
<protein>
    <recommendedName>
        <fullName evidence="4">Peptidase A2 domain-containing protein</fullName>
    </recommendedName>
</protein>
<keyword evidence="1" id="KW-1133">Transmembrane helix</keyword>
<dbReference type="Proteomes" id="UP000828390">
    <property type="component" value="Unassembled WGS sequence"/>
</dbReference>
<evidence type="ECO:0000256" key="1">
    <source>
        <dbReference type="SAM" id="Phobius"/>
    </source>
</evidence>
<accession>A0A9D4I934</accession>
<organism evidence="2 3">
    <name type="scientific">Dreissena polymorpha</name>
    <name type="common">Zebra mussel</name>
    <name type="synonym">Mytilus polymorpha</name>
    <dbReference type="NCBI Taxonomy" id="45954"/>
    <lineage>
        <taxon>Eukaryota</taxon>
        <taxon>Metazoa</taxon>
        <taxon>Spiralia</taxon>
        <taxon>Lophotrochozoa</taxon>
        <taxon>Mollusca</taxon>
        <taxon>Bivalvia</taxon>
        <taxon>Autobranchia</taxon>
        <taxon>Heteroconchia</taxon>
        <taxon>Euheterodonta</taxon>
        <taxon>Imparidentia</taxon>
        <taxon>Neoheterodontei</taxon>
        <taxon>Myida</taxon>
        <taxon>Dreissenoidea</taxon>
        <taxon>Dreissenidae</taxon>
        <taxon>Dreissena</taxon>
    </lineage>
</organism>
<keyword evidence="1" id="KW-0812">Transmembrane</keyword>
<feature type="transmembrane region" description="Helical" evidence="1">
    <location>
        <begin position="352"/>
        <end position="373"/>
    </location>
</feature>
<evidence type="ECO:0000313" key="3">
    <source>
        <dbReference type="Proteomes" id="UP000828390"/>
    </source>
</evidence>
<dbReference type="EMBL" id="JAIWYP010000010">
    <property type="protein sequence ID" value="KAH3752860.1"/>
    <property type="molecule type" value="Genomic_DNA"/>
</dbReference>
<evidence type="ECO:0000313" key="2">
    <source>
        <dbReference type="EMBL" id="KAH3752860.1"/>
    </source>
</evidence>
<gene>
    <name evidence="2" type="ORF">DPMN_187486</name>
</gene>
<comment type="caution">
    <text evidence="2">The sequence shown here is derived from an EMBL/GenBank/DDBJ whole genome shotgun (WGS) entry which is preliminary data.</text>
</comment>
<evidence type="ECO:0008006" key="4">
    <source>
        <dbReference type="Google" id="ProtNLM"/>
    </source>
</evidence>
<sequence>MCKRKSLRMHRASKGTEHEWKSMQKNVATKKWRWQGRYPWVDAIGAVNCNVPIGVQYVNERDNEHFGNGLERVQHVFEGQLEMRNFYRQRRDNRYRRDSGSPLMQWEFDNICQHPSMVDGNNCHEDQDCYVHARHAPRADLGGILVPCQNYHHSQQRSRRYPEGMLDNQLAIIEGQASEFVFTQLPTEVLSDYHELTAELTRRYRVIDTSRSFAANFTEDYVAELMRKYPLTTDTQVTFTLDTGASLTIESSRVYDQLSTKDKPVLKGSVKLRGAGSSPIHDEVLLGLNADIFLSKRIIKPKWKEIQLIPATKRQRKFTVAEDVAIPGHSEAGVDVYVERDEADDKKLVAEINVVVVVAVVAVVVVVVVVVLAESLLTMKSQ</sequence>